<keyword evidence="6" id="KW-0539">Nucleus</keyword>
<evidence type="ECO:0000313" key="9">
    <source>
        <dbReference type="EMBL" id="KAG2497555.1"/>
    </source>
</evidence>
<sequence length="599" mass="59860">MRSTEHASSLSRSDWAPCAGDNLSTLGTGQPLAYASHSSYLREQLGPPSQPPQDVAASVGSTPVGPAAQWWPSLTPAQHVQSVGGVREGACPMDVDPPLFGAFLPTDSAPQLDTPMPAARFTCGHIPASAPAAPFGGGGPAWAALGPQPLPGPCAPCTAAPLNAPAAHAPPTPPPAESPGAAQHAALPGPHAWAGRGAPRAVSPVPRSAAQAWAQLQSVTPLLPQALGAGANGLISALQAPPPQPPPSVLAKEREDAPVRVPGSPGPDVKLVDASSCGTASDAGLAWLSSADGQTGTGTHSGFARFSRESVACTGEVAGARTSASGCEAAAAKGAAPEPPPPQPPPHSAGGLDLQAPPPEDTPAAAAEGAVPLPLRWVAPAVTAGEGAGPAPAVWMSNGGSRAKRGAPAPQPPAPEPGFPARPAPAAQAQRTSTSTSPLDSGGGGCCDGTSGGDSSGCTARFGRASGGGGGGGGLSLSALQRVFDLPATEAAAVLGCSANDLKRRCRALGIARWPQRKLASLRRIAEAAEADGAMPEADRQAVLARVASNRAAILADPNAPLEPELLPLRQAQYKQEYDLRRGSGEARDCQQQEDEEED</sequence>
<evidence type="ECO:0000313" key="10">
    <source>
        <dbReference type="Proteomes" id="UP000612055"/>
    </source>
</evidence>
<evidence type="ECO:0000256" key="4">
    <source>
        <dbReference type="ARBA" id="ARBA00023125"/>
    </source>
</evidence>
<feature type="region of interest" description="Disordered" evidence="7">
    <location>
        <begin position="1"/>
        <end position="70"/>
    </location>
</feature>
<gene>
    <name evidence="9" type="ORF">HYH03_004302</name>
</gene>
<keyword evidence="10" id="KW-1185">Reference proteome</keyword>
<feature type="compositionally biased region" description="Polar residues" evidence="7">
    <location>
        <begin position="1"/>
        <end position="12"/>
    </location>
</feature>
<keyword evidence="5" id="KW-0804">Transcription</keyword>
<name>A0A835YEZ4_9CHLO</name>
<feature type="region of interest" description="Disordered" evidence="7">
    <location>
        <begin position="329"/>
        <end position="366"/>
    </location>
</feature>
<evidence type="ECO:0000256" key="2">
    <source>
        <dbReference type="ARBA" id="ARBA00023015"/>
    </source>
</evidence>
<feature type="domain" description="RWP-RK" evidence="8">
    <location>
        <begin position="455"/>
        <end position="542"/>
    </location>
</feature>
<dbReference type="AlphaFoldDB" id="A0A835YEZ4"/>
<dbReference type="EMBL" id="JAEHOE010000013">
    <property type="protein sequence ID" value="KAG2497555.1"/>
    <property type="molecule type" value="Genomic_DNA"/>
</dbReference>
<dbReference type="Proteomes" id="UP000612055">
    <property type="component" value="Unassembled WGS sequence"/>
</dbReference>
<proteinExistence type="predicted"/>
<dbReference type="GO" id="GO:0003700">
    <property type="term" value="F:DNA-binding transcription factor activity"/>
    <property type="evidence" value="ECO:0007669"/>
    <property type="project" value="InterPro"/>
</dbReference>
<evidence type="ECO:0000256" key="7">
    <source>
        <dbReference type="SAM" id="MobiDB-lite"/>
    </source>
</evidence>
<feature type="compositionally biased region" description="Pro residues" evidence="7">
    <location>
        <begin position="409"/>
        <end position="423"/>
    </location>
</feature>
<protein>
    <recommendedName>
        <fullName evidence="8">RWP-RK domain-containing protein</fullName>
    </recommendedName>
</protein>
<dbReference type="PANTHER" id="PTHR46373">
    <property type="entry name" value="PROTEIN RKD4"/>
    <property type="match status" value="1"/>
</dbReference>
<comment type="caution">
    <text evidence="9">The sequence shown here is derived from an EMBL/GenBank/DDBJ whole genome shotgun (WGS) entry which is preliminary data.</text>
</comment>
<feature type="region of interest" description="Disordered" evidence="7">
    <location>
        <begin position="237"/>
        <end position="275"/>
    </location>
</feature>
<dbReference type="InterPro" id="IPR003035">
    <property type="entry name" value="RWP-RK_dom"/>
</dbReference>
<dbReference type="PANTHER" id="PTHR46373:SF2">
    <property type="entry name" value="RWP-RK DOMAIN-CONTAINING PROTEIN"/>
    <property type="match status" value="1"/>
</dbReference>
<dbReference type="GO" id="GO:0003677">
    <property type="term" value="F:DNA binding"/>
    <property type="evidence" value="ECO:0007669"/>
    <property type="project" value="UniProtKB-KW"/>
</dbReference>
<evidence type="ECO:0000256" key="6">
    <source>
        <dbReference type="ARBA" id="ARBA00023242"/>
    </source>
</evidence>
<evidence type="ECO:0000256" key="3">
    <source>
        <dbReference type="ARBA" id="ARBA00023054"/>
    </source>
</evidence>
<feature type="compositionally biased region" description="Pro residues" evidence="7">
    <location>
        <begin position="168"/>
        <end position="177"/>
    </location>
</feature>
<dbReference type="OrthoDB" id="552509at2759"/>
<keyword evidence="2" id="KW-0805">Transcription regulation</keyword>
<feature type="region of interest" description="Disordered" evidence="7">
    <location>
        <begin position="165"/>
        <end position="204"/>
    </location>
</feature>
<dbReference type="PROSITE" id="PS51519">
    <property type="entry name" value="RWP_RK"/>
    <property type="match status" value="1"/>
</dbReference>
<accession>A0A835YEZ4</accession>
<evidence type="ECO:0000259" key="8">
    <source>
        <dbReference type="PROSITE" id="PS51519"/>
    </source>
</evidence>
<feature type="compositionally biased region" description="Pro residues" evidence="7">
    <location>
        <begin position="337"/>
        <end position="347"/>
    </location>
</feature>
<feature type="region of interest" description="Disordered" evidence="7">
    <location>
        <begin position="385"/>
        <end position="448"/>
    </location>
</feature>
<evidence type="ECO:0000256" key="1">
    <source>
        <dbReference type="ARBA" id="ARBA00004049"/>
    </source>
</evidence>
<keyword evidence="3" id="KW-0175">Coiled coil</keyword>
<comment type="function">
    <text evidence="1">Putative transcription factor.</text>
</comment>
<dbReference type="InterPro" id="IPR044607">
    <property type="entry name" value="RKD-like"/>
</dbReference>
<feature type="region of interest" description="Disordered" evidence="7">
    <location>
        <begin position="578"/>
        <end position="599"/>
    </location>
</feature>
<keyword evidence="4" id="KW-0238">DNA-binding</keyword>
<feature type="compositionally biased region" description="Basic and acidic residues" evidence="7">
    <location>
        <begin position="578"/>
        <end position="591"/>
    </location>
</feature>
<organism evidence="9 10">
    <name type="scientific">Edaphochlamys debaryana</name>
    <dbReference type="NCBI Taxonomy" id="47281"/>
    <lineage>
        <taxon>Eukaryota</taxon>
        <taxon>Viridiplantae</taxon>
        <taxon>Chlorophyta</taxon>
        <taxon>core chlorophytes</taxon>
        <taxon>Chlorophyceae</taxon>
        <taxon>CS clade</taxon>
        <taxon>Chlamydomonadales</taxon>
        <taxon>Chlamydomonadales incertae sedis</taxon>
        <taxon>Edaphochlamys</taxon>
    </lineage>
</organism>
<evidence type="ECO:0000256" key="5">
    <source>
        <dbReference type="ARBA" id="ARBA00023163"/>
    </source>
</evidence>
<dbReference type="Pfam" id="PF02042">
    <property type="entry name" value="RWP-RK"/>
    <property type="match status" value="1"/>
</dbReference>
<reference evidence="9" key="1">
    <citation type="journal article" date="2020" name="bioRxiv">
        <title>Comparative genomics of Chlamydomonas.</title>
        <authorList>
            <person name="Craig R.J."/>
            <person name="Hasan A.R."/>
            <person name="Ness R.W."/>
            <person name="Keightley P.D."/>
        </authorList>
    </citation>
    <scope>NUCLEOTIDE SEQUENCE</scope>
    <source>
        <strain evidence="9">CCAP 11/70</strain>
    </source>
</reference>